<dbReference type="PANTHER" id="PTHR12496">
    <property type="entry name" value="CGI-41 METHYLTRANSFERASE"/>
    <property type="match status" value="1"/>
</dbReference>
<dbReference type="AlphaFoldDB" id="A0AAW1JY32"/>
<dbReference type="Gene3D" id="3.40.50.150">
    <property type="entry name" value="Vaccinia Virus protein VP39"/>
    <property type="match status" value="1"/>
</dbReference>
<comment type="caution">
    <text evidence="2">The sequence shown here is derived from an EMBL/GenBank/DDBJ whole genome shotgun (WGS) entry which is preliminary data.</text>
</comment>
<gene>
    <name evidence="2" type="ORF">QE152_g26339</name>
</gene>
<dbReference type="GO" id="GO:0008168">
    <property type="term" value="F:methyltransferase activity"/>
    <property type="evidence" value="ECO:0007669"/>
    <property type="project" value="UniProtKB-KW"/>
</dbReference>
<protein>
    <submittedName>
        <fullName evidence="2">Methyltransferase domain</fullName>
    </submittedName>
</protein>
<dbReference type="InterPro" id="IPR025714">
    <property type="entry name" value="Methyltranfer_dom"/>
</dbReference>
<dbReference type="SUPFAM" id="SSF53335">
    <property type="entry name" value="S-adenosyl-L-methionine-dependent methyltransferases"/>
    <property type="match status" value="1"/>
</dbReference>
<organism evidence="2 3">
    <name type="scientific">Popillia japonica</name>
    <name type="common">Japanese beetle</name>
    <dbReference type="NCBI Taxonomy" id="7064"/>
    <lineage>
        <taxon>Eukaryota</taxon>
        <taxon>Metazoa</taxon>
        <taxon>Ecdysozoa</taxon>
        <taxon>Arthropoda</taxon>
        <taxon>Hexapoda</taxon>
        <taxon>Insecta</taxon>
        <taxon>Pterygota</taxon>
        <taxon>Neoptera</taxon>
        <taxon>Endopterygota</taxon>
        <taxon>Coleoptera</taxon>
        <taxon>Polyphaga</taxon>
        <taxon>Scarabaeiformia</taxon>
        <taxon>Scarabaeidae</taxon>
        <taxon>Rutelinae</taxon>
        <taxon>Popillia</taxon>
    </lineage>
</organism>
<name>A0AAW1JY32_POPJA</name>
<keyword evidence="3" id="KW-1185">Reference proteome</keyword>
<reference evidence="2 3" key="1">
    <citation type="journal article" date="2024" name="BMC Genomics">
        <title>De novo assembly and annotation of Popillia japonica's genome with initial clues to its potential as an invasive pest.</title>
        <authorList>
            <person name="Cucini C."/>
            <person name="Boschi S."/>
            <person name="Funari R."/>
            <person name="Cardaioli E."/>
            <person name="Iannotti N."/>
            <person name="Marturano G."/>
            <person name="Paoli F."/>
            <person name="Bruttini M."/>
            <person name="Carapelli A."/>
            <person name="Frati F."/>
            <person name="Nardi F."/>
        </authorList>
    </citation>
    <scope>NUCLEOTIDE SEQUENCE [LARGE SCALE GENOMIC DNA]</scope>
    <source>
        <strain evidence="2">DMR45628</strain>
    </source>
</reference>
<evidence type="ECO:0000313" key="2">
    <source>
        <dbReference type="EMBL" id="KAK9709917.1"/>
    </source>
</evidence>
<dbReference type="GO" id="GO:0032259">
    <property type="term" value="P:methylation"/>
    <property type="evidence" value="ECO:0007669"/>
    <property type="project" value="UniProtKB-KW"/>
</dbReference>
<accession>A0AAW1JY32</accession>
<dbReference type="EMBL" id="JASPKY010000300">
    <property type="protein sequence ID" value="KAK9709917.1"/>
    <property type="molecule type" value="Genomic_DNA"/>
</dbReference>
<dbReference type="CDD" id="cd02440">
    <property type="entry name" value="AdoMet_MTases"/>
    <property type="match status" value="1"/>
</dbReference>
<dbReference type="Proteomes" id="UP001458880">
    <property type="component" value="Unassembled WGS sequence"/>
</dbReference>
<evidence type="ECO:0000259" key="1">
    <source>
        <dbReference type="Pfam" id="PF13679"/>
    </source>
</evidence>
<keyword evidence="2" id="KW-0489">Methyltransferase</keyword>
<dbReference type="Pfam" id="PF13679">
    <property type="entry name" value="Methyltransf_32"/>
    <property type="match status" value="1"/>
</dbReference>
<proteinExistence type="predicted"/>
<feature type="domain" description="Methyltransferase" evidence="1">
    <location>
        <begin position="110"/>
        <end position="251"/>
    </location>
</feature>
<keyword evidence="2" id="KW-0808">Transferase</keyword>
<evidence type="ECO:0000313" key="3">
    <source>
        <dbReference type="Proteomes" id="UP001458880"/>
    </source>
</evidence>
<dbReference type="PANTHER" id="PTHR12496:SF0">
    <property type="entry name" value="METHYLTRANSFERASE DOMAIN-CONTAINING PROTEIN"/>
    <property type="match status" value="1"/>
</dbReference>
<sequence>MALPQNYTSFENYIEDSLAFLKQYSWIYNSPNTHLLSSKSLQDTSSDWVTYFRNISSKGLNKLAAGDVEANAPQTLKDFFAKIKSFNPTFQRYTNEVVVDFPKNAPVGLKKKHEIVSLIPLVNEIYQKANCDVIFDIGCGVGYISEILNRQFQYKVVGIEGSPKKVGLAEQYQKKFYSTSRNKVEYIEHMVADDSFTFMQNLYENKLNSNGNVCIIGLHICADLCVTVLDLFKKLDFVKGMVIMPCCYHRMLVYVGENSTESFAKFPCSKVFQRRYNLMGGNQFLKRTFLRMAAQRSNENWKDLTKDEHEFRGKNCLFRAIIQEIAAEENWRIKRLKRKSGLRMDESYNIKLAVDNLKDTHQLLTQDGDTIDVTEVNNKILEKWNQYRDQYIVIEAIIVLQNVLQSMCENIVLLDRIEYLREMGINGFVRKVTNDVISPRCFAIVATK</sequence>
<dbReference type="InterPro" id="IPR052220">
    <property type="entry name" value="METTL25"/>
</dbReference>
<dbReference type="InterPro" id="IPR029063">
    <property type="entry name" value="SAM-dependent_MTases_sf"/>
</dbReference>